<dbReference type="InterPro" id="IPR004853">
    <property type="entry name" value="Sugar_P_trans_dom"/>
</dbReference>
<reference evidence="8" key="1">
    <citation type="submission" date="2022-10" db="EMBL/GenBank/DDBJ databases">
        <title>Genome assembly of Pristionchus species.</title>
        <authorList>
            <person name="Yoshida K."/>
            <person name="Sommer R.J."/>
        </authorList>
    </citation>
    <scope>NUCLEOTIDE SEQUENCE [LARGE SCALE GENOMIC DNA]</scope>
    <source>
        <strain evidence="8">RS5460</strain>
    </source>
</reference>
<keyword evidence="4 5" id="KW-0472">Membrane</keyword>
<dbReference type="EMBL" id="BTRK01000002">
    <property type="protein sequence ID" value="GMR36634.1"/>
    <property type="molecule type" value="Genomic_DNA"/>
</dbReference>
<name>A0AAN5CBZ0_9BILA</name>
<evidence type="ECO:0000259" key="6">
    <source>
        <dbReference type="Pfam" id="PF03151"/>
    </source>
</evidence>
<dbReference type="InterPro" id="IPR050186">
    <property type="entry name" value="TPT_transporter"/>
</dbReference>
<feature type="transmembrane region" description="Helical" evidence="5">
    <location>
        <begin position="54"/>
        <end position="73"/>
    </location>
</feature>
<comment type="subcellular location">
    <subcellularLocation>
        <location evidence="1">Membrane</location>
        <topology evidence="1">Multi-pass membrane protein</topology>
    </subcellularLocation>
</comment>
<feature type="transmembrane region" description="Helical" evidence="5">
    <location>
        <begin position="93"/>
        <end position="113"/>
    </location>
</feature>
<accession>A0AAN5CBZ0</accession>
<keyword evidence="8" id="KW-1185">Reference proteome</keyword>
<proteinExistence type="predicted"/>
<evidence type="ECO:0000256" key="2">
    <source>
        <dbReference type="ARBA" id="ARBA00022692"/>
    </source>
</evidence>
<organism evidence="7 8">
    <name type="scientific">Pristionchus mayeri</name>
    <dbReference type="NCBI Taxonomy" id="1317129"/>
    <lineage>
        <taxon>Eukaryota</taxon>
        <taxon>Metazoa</taxon>
        <taxon>Ecdysozoa</taxon>
        <taxon>Nematoda</taxon>
        <taxon>Chromadorea</taxon>
        <taxon>Rhabditida</taxon>
        <taxon>Rhabditina</taxon>
        <taxon>Diplogasteromorpha</taxon>
        <taxon>Diplogasteroidea</taxon>
        <taxon>Neodiplogasteridae</taxon>
        <taxon>Pristionchus</taxon>
    </lineage>
</organism>
<evidence type="ECO:0000313" key="7">
    <source>
        <dbReference type="EMBL" id="GMR36634.1"/>
    </source>
</evidence>
<feature type="transmembrane region" description="Helical" evidence="5">
    <location>
        <begin position="240"/>
        <end position="258"/>
    </location>
</feature>
<dbReference type="GO" id="GO:0016020">
    <property type="term" value="C:membrane"/>
    <property type="evidence" value="ECO:0007669"/>
    <property type="project" value="UniProtKB-SubCell"/>
</dbReference>
<evidence type="ECO:0000256" key="5">
    <source>
        <dbReference type="SAM" id="Phobius"/>
    </source>
</evidence>
<dbReference type="Proteomes" id="UP001328107">
    <property type="component" value="Unassembled WGS sequence"/>
</dbReference>
<gene>
    <name evidence="7" type="ORF">PMAYCL1PPCAC_06829</name>
</gene>
<evidence type="ECO:0000256" key="1">
    <source>
        <dbReference type="ARBA" id="ARBA00004141"/>
    </source>
</evidence>
<feature type="domain" description="Sugar phosphate transporter" evidence="6">
    <location>
        <begin position="30"/>
        <end position="312"/>
    </location>
</feature>
<dbReference type="Pfam" id="PF03151">
    <property type="entry name" value="TPT"/>
    <property type="match status" value="1"/>
</dbReference>
<feature type="transmembrane region" description="Helical" evidence="5">
    <location>
        <begin position="293"/>
        <end position="315"/>
    </location>
</feature>
<protein>
    <recommendedName>
        <fullName evidence="6">Sugar phosphate transporter domain-containing protein</fullName>
    </recommendedName>
</protein>
<comment type="caution">
    <text evidence="7">The sequence shown here is derived from an EMBL/GenBank/DDBJ whole genome shotgun (WGS) entry which is preliminary data.</text>
</comment>
<dbReference type="AlphaFoldDB" id="A0AAN5CBZ0"/>
<keyword evidence="3 5" id="KW-1133">Transmembrane helix</keyword>
<keyword evidence="2 5" id="KW-0812">Transmembrane</keyword>
<feature type="transmembrane region" description="Helical" evidence="5">
    <location>
        <begin position="134"/>
        <end position="162"/>
    </location>
</feature>
<evidence type="ECO:0000256" key="4">
    <source>
        <dbReference type="ARBA" id="ARBA00023136"/>
    </source>
</evidence>
<feature type="transmembrane region" description="Helical" evidence="5">
    <location>
        <begin position="22"/>
        <end position="42"/>
    </location>
</feature>
<feature type="non-terminal residue" evidence="7">
    <location>
        <position position="1"/>
    </location>
</feature>
<feature type="transmembrane region" description="Helical" evidence="5">
    <location>
        <begin position="202"/>
        <end position="220"/>
    </location>
</feature>
<sequence length="340" mass="37405">QSLREIRRVEMVSSPPSPDHPLTLRLLSAGFYGLASVVIVFVNKILLTNLGFPSFLVVGLGQMASTIVILRILSFFRKANVPSYDNSIIRKVFPLPLFYIVNLVTGLGGTQAINLPMFTVLRRFSIAMTMGLEYVILGVVASYAVRLSVFLMIAGSVVAAVYDLTFDLLGYSYILANDAATAANGVYMKKKLDANELGKDGLLYYNCLFMFPPALLLAYYTGDMDKTMAFVSSGSMTPSLWLCFFLSCVCGFILNYSLMLCTHYNSALTTTCIGPIKNLFVTYAGMFTSGDFVFGWANFLGINISVFGSIIYTYVTFRKSSSKNRSIVVSAKSVEKRPLV</sequence>
<evidence type="ECO:0000313" key="8">
    <source>
        <dbReference type="Proteomes" id="UP001328107"/>
    </source>
</evidence>
<evidence type="ECO:0000256" key="3">
    <source>
        <dbReference type="ARBA" id="ARBA00022989"/>
    </source>
</evidence>
<dbReference type="PANTHER" id="PTHR11132">
    <property type="entry name" value="SOLUTE CARRIER FAMILY 35"/>
    <property type="match status" value="1"/>
</dbReference>